<evidence type="ECO:0000313" key="1">
    <source>
        <dbReference type="EMBL" id="RRT43396.1"/>
    </source>
</evidence>
<reference evidence="1 2" key="1">
    <citation type="journal article" date="2014" name="Agronomy (Basel)">
        <title>A Draft Genome Sequence for Ensete ventricosum, the Drought-Tolerant Tree Against Hunger.</title>
        <authorList>
            <person name="Harrison J."/>
            <person name="Moore K.A."/>
            <person name="Paszkiewicz K."/>
            <person name="Jones T."/>
            <person name="Grant M."/>
            <person name="Ambacheew D."/>
            <person name="Muzemil S."/>
            <person name="Studholme D.J."/>
        </authorList>
    </citation>
    <scope>NUCLEOTIDE SEQUENCE [LARGE SCALE GENOMIC DNA]</scope>
</reference>
<gene>
    <name evidence="1" type="ORF">B296_00056452</name>
</gene>
<sequence>MANPPPPCSSHKQEGRKRTATHWLLPLCLPPARCSSIGHNEAVRGLSSRDPFPSLLKCSVIFWRIIINFSCHNCSGCLFCYILQEFGVQTTPPGLFCTIYFNAASVCRTNASEAFP</sequence>
<dbReference type="Proteomes" id="UP000287651">
    <property type="component" value="Unassembled WGS sequence"/>
</dbReference>
<accession>A0A426XV90</accession>
<protein>
    <submittedName>
        <fullName evidence="1">Uncharacterized protein</fullName>
    </submittedName>
</protein>
<proteinExistence type="predicted"/>
<dbReference type="AlphaFoldDB" id="A0A426XV90"/>
<dbReference type="EMBL" id="AMZH03017186">
    <property type="protein sequence ID" value="RRT43396.1"/>
    <property type="molecule type" value="Genomic_DNA"/>
</dbReference>
<organism evidence="1 2">
    <name type="scientific">Ensete ventricosum</name>
    <name type="common">Abyssinian banana</name>
    <name type="synonym">Musa ensete</name>
    <dbReference type="NCBI Taxonomy" id="4639"/>
    <lineage>
        <taxon>Eukaryota</taxon>
        <taxon>Viridiplantae</taxon>
        <taxon>Streptophyta</taxon>
        <taxon>Embryophyta</taxon>
        <taxon>Tracheophyta</taxon>
        <taxon>Spermatophyta</taxon>
        <taxon>Magnoliopsida</taxon>
        <taxon>Liliopsida</taxon>
        <taxon>Zingiberales</taxon>
        <taxon>Musaceae</taxon>
        <taxon>Ensete</taxon>
    </lineage>
</organism>
<evidence type="ECO:0000313" key="2">
    <source>
        <dbReference type="Proteomes" id="UP000287651"/>
    </source>
</evidence>
<comment type="caution">
    <text evidence="1">The sequence shown here is derived from an EMBL/GenBank/DDBJ whole genome shotgun (WGS) entry which is preliminary data.</text>
</comment>
<name>A0A426XV90_ENSVE</name>